<dbReference type="EMBL" id="JAPFFF010000031">
    <property type="protein sequence ID" value="KAK8844964.1"/>
    <property type="molecule type" value="Genomic_DNA"/>
</dbReference>
<dbReference type="PANTHER" id="PTHR41733:SF1">
    <property type="entry name" value="CHROMOSOME UNDETERMINED SCAFFOLD_30, WHOLE GENOME SHOTGUN SEQUENCE"/>
    <property type="match status" value="1"/>
</dbReference>
<gene>
    <name evidence="1" type="ORF">M9Y10_021137</name>
</gene>
<accession>A0ABR2HD52</accession>
<evidence type="ECO:0000313" key="1">
    <source>
        <dbReference type="EMBL" id="KAK8844964.1"/>
    </source>
</evidence>
<protein>
    <submittedName>
        <fullName evidence="1">Uncharacterized protein</fullName>
    </submittedName>
</protein>
<proteinExistence type="predicted"/>
<comment type="caution">
    <text evidence="1">The sequence shown here is derived from an EMBL/GenBank/DDBJ whole genome shotgun (WGS) entry which is preliminary data.</text>
</comment>
<name>A0ABR2HD52_9EUKA</name>
<evidence type="ECO:0000313" key="2">
    <source>
        <dbReference type="Proteomes" id="UP001470230"/>
    </source>
</evidence>
<keyword evidence="2" id="KW-1185">Reference proteome</keyword>
<dbReference type="PANTHER" id="PTHR41733">
    <property type="entry name" value="UBIQUITIN-ASSOCIATED/TRANSLATION ELONGATION FACTOR EF1B, N-TERMINAL, EUKARYOTE"/>
    <property type="match status" value="1"/>
</dbReference>
<dbReference type="Proteomes" id="UP001470230">
    <property type="component" value="Unassembled WGS sequence"/>
</dbReference>
<reference evidence="1 2" key="1">
    <citation type="submission" date="2024-04" db="EMBL/GenBank/DDBJ databases">
        <title>Tritrichomonas musculus Genome.</title>
        <authorList>
            <person name="Alves-Ferreira E."/>
            <person name="Grigg M."/>
            <person name="Lorenzi H."/>
            <person name="Galac M."/>
        </authorList>
    </citation>
    <scope>NUCLEOTIDE SEQUENCE [LARGE SCALE GENOMIC DNA]</scope>
    <source>
        <strain evidence="1 2">EAF2021</strain>
    </source>
</reference>
<organism evidence="1 2">
    <name type="scientific">Tritrichomonas musculus</name>
    <dbReference type="NCBI Taxonomy" id="1915356"/>
    <lineage>
        <taxon>Eukaryota</taxon>
        <taxon>Metamonada</taxon>
        <taxon>Parabasalia</taxon>
        <taxon>Tritrichomonadida</taxon>
        <taxon>Tritrichomonadidae</taxon>
        <taxon>Tritrichomonas</taxon>
    </lineage>
</organism>
<sequence>MTIEPLQDGILVTVYNDNMIKIEEEVFRLLCMKYGPRWSLLHSFMPWRSKANWRSTWIHITKQQAISEWCGVRFDPFKLGEIFRPMCHKGFENDKFIYKKRLVNKNETITKIERDNAKEQNQVDYGLSDDEANKINIPLIMNARYLNDAAKMNKIILTLKLQQVRIELAKRRKIERPMANFQILHVGKGNVMKLGKRRTPMNYSQDASDFLFEINSSS</sequence>